<protein>
    <submittedName>
        <fullName evidence="1">Uncharacterized protein</fullName>
    </submittedName>
</protein>
<dbReference type="EMBL" id="JAWJAY010000001">
    <property type="protein sequence ID" value="MDV2885528.1"/>
    <property type="molecule type" value="Genomic_DNA"/>
</dbReference>
<sequence>MKKIHGLFIIMQLLVVFVVVQGPLSNIVSAEEAAETKECDCYKDHAKHKDFHKYMRVHKDFYFELLTEKFAPESAEQWKMIRTERDLLMKKLSEAKKRGELLHGEVKSEEWKEQHHFLQKQLTKAVKERDEKKISTILPQIFTHYEELNKVFQQRVNSLSSAEPQVD</sequence>
<comment type="caution">
    <text evidence="1">The sequence shown here is derived from an EMBL/GenBank/DDBJ whole genome shotgun (WGS) entry which is preliminary data.</text>
</comment>
<dbReference type="AlphaFoldDB" id="A0AAJ2NNC4"/>
<accession>A0AAJ2NNC4</accession>
<dbReference type="RefSeq" id="WP_323466659.1">
    <property type="nucleotide sequence ID" value="NZ_CP144224.1"/>
</dbReference>
<dbReference type="Proteomes" id="UP001285636">
    <property type="component" value="Unassembled WGS sequence"/>
</dbReference>
<gene>
    <name evidence="1" type="ORF">RYX45_10050</name>
</gene>
<proteinExistence type="predicted"/>
<evidence type="ECO:0000313" key="1">
    <source>
        <dbReference type="EMBL" id="MDV2885528.1"/>
    </source>
</evidence>
<organism evidence="1 2">
    <name type="scientific">Alkalihalophilus pseudofirmus</name>
    <name type="common">Bacillus pseudofirmus</name>
    <dbReference type="NCBI Taxonomy" id="79885"/>
    <lineage>
        <taxon>Bacteria</taxon>
        <taxon>Bacillati</taxon>
        <taxon>Bacillota</taxon>
        <taxon>Bacilli</taxon>
        <taxon>Bacillales</taxon>
        <taxon>Bacillaceae</taxon>
        <taxon>Alkalihalophilus</taxon>
    </lineage>
</organism>
<evidence type="ECO:0000313" key="2">
    <source>
        <dbReference type="Proteomes" id="UP001285636"/>
    </source>
</evidence>
<name>A0AAJ2NNC4_ALKPS</name>
<reference evidence="1" key="1">
    <citation type="submission" date="2023-10" db="EMBL/GenBank/DDBJ databases">
        <title>Screening of Alkalihalophilus pseudofirmusBZ-TG-HK211 and Its Alleviation of Salt Stress on Rapeseed Growth.</title>
        <authorList>
            <person name="Zhao B."/>
            <person name="Guo T."/>
        </authorList>
    </citation>
    <scope>NUCLEOTIDE SEQUENCE</scope>
    <source>
        <strain evidence="1">BZ-TG-HK211</strain>
    </source>
</reference>